<keyword evidence="2" id="KW-0472">Membrane</keyword>
<dbReference type="SUPFAM" id="SSF117281">
    <property type="entry name" value="Kelch motif"/>
    <property type="match status" value="1"/>
</dbReference>
<proteinExistence type="predicted"/>
<gene>
    <name evidence="5" type="ORF">PGLA1383_LOCUS47575</name>
</gene>
<evidence type="ECO:0000259" key="4">
    <source>
        <dbReference type="PROSITE" id="PS50948"/>
    </source>
</evidence>
<dbReference type="PANTHER" id="PTHR23244:SF456">
    <property type="entry name" value="MULTIPLE EPIDERMAL GROWTH FACTOR-LIKE DOMAINS PROTEIN 8"/>
    <property type="match status" value="1"/>
</dbReference>
<evidence type="ECO:0000313" key="5">
    <source>
        <dbReference type="EMBL" id="CAE8631471.1"/>
    </source>
</evidence>
<feature type="domain" description="Apple" evidence="4">
    <location>
        <begin position="298"/>
        <end position="367"/>
    </location>
</feature>
<feature type="compositionally biased region" description="Low complexity" evidence="1">
    <location>
        <begin position="424"/>
        <end position="448"/>
    </location>
</feature>
<evidence type="ECO:0000313" key="6">
    <source>
        <dbReference type="Proteomes" id="UP000654075"/>
    </source>
</evidence>
<dbReference type="InterPro" id="IPR015915">
    <property type="entry name" value="Kelch-typ_b-propeller"/>
</dbReference>
<feature type="region of interest" description="Disordered" evidence="1">
    <location>
        <begin position="424"/>
        <end position="476"/>
    </location>
</feature>
<dbReference type="AlphaFoldDB" id="A0A813H1D6"/>
<feature type="chain" id="PRO_5032292731" description="Apple domain-containing protein" evidence="3">
    <location>
        <begin position="20"/>
        <end position="1011"/>
    </location>
</feature>
<protein>
    <recommendedName>
        <fullName evidence="4">Apple domain-containing protein</fullName>
    </recommendedName>
</protein>
<keyword evidence="2" id="KW-1133">Transmembrane helix</keyword>
<dbReference type="Proteomes" id="UP000654075">
    <property type="component" value="Unassembled WGS sequence"/>
</dbReference>
<feature type="transmembrane region" description="Helical" evidence="2">
    <location>
        <begin position="963"/>
        <end position="986"/>
    </location>
</feature>
<keyword evidence="3" id="KW-0732">Signal</keyword>
<reference evidence="5" key="1">
    <citation type="submission" date="2021-02" db="EMBL/GenBank/DDBJ databases">
        <authorList>
            <person name="Dougan E. K."/>
            <person name="Rhodes N."/>
            <person name="Thang M."/>
            <person name="Chan C."/>
        </authorList>
    </citation>
    <scope>NUCLEOTIDE SEQUENCE</scope>
</reference>
<organism evidence="5 6">
    <name type="scientific">Polarella glacialis</name>
    <name type="common">Dinoflagellate</name>
    <dbReference type="NCBI Taxonomy" id="89957"/>
    <lineage>
        <taxon>Eukaryota</taxon>
        <taxon>Sar</taxon>
        <taxon>Alveolata</taxon>
        <taxon>Dinophyceae</taxon>
        <taxon>Suessiales</taxon>
        <taxon>Suessiaceae</taxon>
        <taxon>Polarella</taxon>
    </lineage>
</organism>
<keyword evidence="6" id="KW-1185">Reference proteome</keyword>
<feature type="region of interest" description="Disordered" evidence="1">
    <location>
        <begin position="366"/>
        <end position="394"/>
    </location>
</feature>
<dbReference type="PANTHER" id="PTHR23244">
    <property type="entry name" value="KELCH REPEAT DOMAIN"/>
    <property type="match status" value="1"/>
</dbReference>
<dbReference type="EMBL" id="CAJNNV010030135">
    <property type="protein sequence ID" value="CAE8631471.1"/>
    <property type="molecule type" value="Genomic_DNA"/>
</dbReference>
<keyword evidence="2" id="KW-0812">Transmembrane</keyword>
<feature type="transmembrane region" description="Helical" evidence="2">
    <location>
        <begin position="923"/>
        <end position="942"/>
    </location>
</feature>
<comment type="caution">
    <text evidence="5">The sequence shown here is derived from an EMBL/GenBank/DDBJ whole genome shotgun (WGS) entry which is preliminary data.</text>
</comment>
<feature type="non-terminal residue" evidence="5">
    <location>
        <position position="1"/>
    </location>
</feature>
<sequence>MSPCRWLLPLAFAGPQTLFLRIAADVVSPEHDPLGQLGASFFGGRDVGVDRDSDWYGYGSKGAKDLYGAGKDPYGAGKDPYGAGKDPHGSAYSDPYGYGSAGYGDYFGGYSGAGLGDQRKDLLDDECSRVEANGVPLADTLREAAEDLQSGDNASDAADVGIAKANLQVLELVRFFASEQNQRRQFLLTHCPQAVALAVLLQAEVEASRAASDTDAGEAQVLAIAQRAVSALRDVLTTAPSLRSQYKAPPSWTGKPWEGALSAAQGRTGVVIFPTGEQSFHVEFIPPANWSIHPRRRCAGRRDLGNLQATPLATCLEKCLAHPSCRSATFWQWQPGFQQRCFLSSSCTNSLTTDEGAEGAVLFQKRAPQSQAAEEQRRQTVRTPGGAPWAPRAGHRLLASLSPRRGGGTRLWLLGGAGVDPFFESKSPSSSGSSSSSKEGEASSFSSGPADRSNSRGAASAGPNDPLQPKKAQPADRIVNATSSSNVVEAYLSRHVELNAELPPLRSLPYGRLADIWRSDDAGATWTLETQTAPWGSRAFFGAVAVQGGRGLLVMGGVRTPKGKGALSAAAESAAVGRRIEGLSRKYVNDVWLADLYGGGAELSATLSWRKMAYASWSPRASFQVLTWHPSSSQEGAAPIEELLVLGGRLADGSLVSDVWALKISAGFETVTSAAPPWRQLAAAAWSPRADFAAAASNSRLWVLGGADQAGLALSDVWYSADGSTWHQVLASAPWASRIGPVATVLQGGHQVQNREALLLFGGYAYPDTNFTPLSAAPLSSNESGHSTQTPHWAAAAWASADGVRWVQLDPEKMAWTPGTMHAALAAAPCSAGGPSRGARPFGSGDPTCAFAAGGLLNEGYYDNTVHKLQLPTAVWDSDSETSLGVERPTAGLNSSSPSEGISLAVAGEVGGKFLEALLADEVLAMKVVVGVMAAALIPCCLRRRTGIQGAQGRSPQDPLVRCLSLSVLGLGVLVLVVAGIAAAAIQHLYREVEVLRSEAPRCRVDGETTS</sequence>
<accession>A0A813H1D6</accession>
<dbReference type="InterPro" id="IPR003609">
    <property type="entry name" value="Pan_app"/>
</dbReference>
<evidence type="ECO:0000256" key="2">
    <source>
        <dbReference type="SAM" id="Phobius"/>
    </source>
</evidence>
<dbReference type="PROSITE" id="PS50948">
    <property type="entry name" value="PAN"/>
    <property type="match status" value="1"/>
</dbReference>
<name>A0A813H1D6_POLGL</name>
<feature type="signal peptide" evidence="3">
    <location>
        <begin position="1"/>
        <end position="19"/>
    </location>
</feature>
<evidence type="ECO:0000256" key="1">
    <source>
        <dbReference type="SAM" id="MobiDB-lite"/>
    </source>
</evidence>
<dbReference type="Gene3D" id="2.120.10.80">
    <property type="entry name" value="Kelch-type beta propeller"/>
    <property type="match status" value="1"/>
</dbReference>
<dbReference type="OrthoDB" id="444255at2759"/>
<evidence type="ECO:0000256" key="3">
    <source>
        <dbReference type="SAM" id="SignalP"/>
    </source>
</evidence>
<dbReference type="Pfam" id="PF00024">
    <property type="entry name" value="PAN_1"/>
    <property type="match status" value="1"/>
</dbReference>